<evidence type="ECO:0000313" key="1">
    <source>
        <dbReference type="EMBL" id="VDP43210.1"/>
    </source>
</evidence>
<dbReference type="Proteomes" id="UP000279833">
    <property type="component" value="Unassembled WGS sequence"/>
</dbReference>
<dbReference type="WBParaSite" id="SCUD_0001113701-mRNA-1">
    <property type="protein sequence ID" value="SCUD_0001113701-mRNA-1"/>
    <property type="gene ID" value="SCUD_0001113701"/>
</dbReference>
<keyword evidence="2" id="KW-1185">Reference proteome</keyword>
<proteinExistence type="predicted"/>
<dbReference type="AlphaFoldDB" id="A0A183K808"/>
<reference evidence="1 2" key="2">
    <citation type="submission" date="2018-11" db="EMBL/GenBank/DDBJ databases">
        <authorList>
            <consortium name="Pathogen Informatics"/>
        </authorList>
    </citation>
    <scope>NUCLEOTIDE SEQUENCE [LARGE SCALE GENOMIC DNA]</scope>
    <source>
        <strain evidence="1">Dakar</strain>
        <strain evidence="2">Dakar, Senegal</strain>
    </source>
</reference>
<evidence type="ECO:0000313" key="3">
    <source>
        <dbReference type="WBParaSite" id="SCUD_0001113701-mRNA-1"/>
    </source>
</evidence>
<sequence>MPVVNMQDLTSRSKTVNTISKEVKPLPSLIIWNQEESKDDDPDNRHSQDLQLVESVIRNVLPGEVSGLDITKVIRLGKWVGSETHSRRILKLVLGNFEERDMLLNNARKTRDSNIRIRPDWSLNDRIKWKNALTELRTRKLNGETNLTIKGFWVVRSW</sequence>
<name>A0A183K808_9TREM</name>
<gene>
    <name evidence="1" type="ORF">SCUD_LOCUS11137</name>
</gene>
<accession>A0A183K808</accession>
<organism evidence="3">
    <name type="scientific">Schistosoma curassoni</name>
    <dbReference type="NCBI Taxonomy" id="6186"/>
    <lineage>
        <taxon>Eukaryota</taxon>
        <taxon>Metazoa</taxon>
        <taxon>Spiralia</taxon>
        <taxon>Lophotrochozoa</taxon>
        <taxon>Platyhelminthes</taxon>
        <taxon>Trematoda</taxon>
        <taxon>Digenea</taxon>
        <taxon>Strigeidida</taxon>
        <taxon>Schistosomatoidea</taxon>
        <taxon>Schistosomatidae</taxon>
        <taxon>Schistosoma</taxon>
    </lineage>
</organism>
<protein>
    <submittedName>
        <fullName evidence="3">Endonuclease-reverse transcriptase</fullName>
    </submittedName>
</protein>
<reference evidence="3" key="1">
    <citation type="submission" date="2016-06" db="UniProtKB">
        <authorList>
            <consortium name="WormBaseParasite"/>
        </authorList>
    </citation>
    <scope>IDENTIFICATION</scope>
</reference>
<evidence type="ECO:0000313" key="2">
    <source>
        <dbReference type="Proteomes" id="UP000279833"/>
    </source>
</evidence>
<dbReference type="EMBL" id="UZAK01034217">
    <property type="protein sequence ID" value="VDP43210.1"/>
    <property type="molecule type" value="Genomic_DNA"/>
</dbReference>